<proteinExistence type="predicted"/>
<evidence type="ECO:0000256" key="2">
    <source>
        <dbReference type="SAM" id="MobiDB-lite"/>
    </source>
</evidence>
<feature type="compositionally biased region" description="Basic and acidic residues" evidence="2">
    <location>
        <begin position="59"/>
        <end position="75"/>
    </location>
</feature>
<evidence type="ECO:0000313" key="4">
    <source>
        <dbReference type="Proteomes" id="UP000541444"/>
    </source>
</evidence>
<feature type="coiled-coil region" evidence="1">
    <location>
        <begin position="191"/>
        <end position="221"/>
    </location>
</feature>
<feature type="compositionally biased region" description="Basic and acidic residues" evidence="2">
    <location>
        <begin position="32"/>
        <end position="41"/>
    </location>
</feature>
<protein>
    <recommendedName>
        <fullName evidence="5">LSG</fullName>
    </recommendedName>
</protein>
<feature type="region of interest" description="Disordered" evidence="2">
    <location>
        <begin position="1"/>
        <end position="151"/>
    </location>
</feature>
<evidence type="ECO:0000256" key="1">
    <source>
        <dbReference type="SAM" id="Coils"/>
    </source>
</evidence>
<sequence>MSKAAPENPSVHEMVVKESKDELYDNFSDLESEAKQEKEDVSDSETVADSPSSQGESQTIKDSKVEKSSRVEKKTAKNNSTDGSSSVSKARKSRSEASKKQTNASHVTPKKSAKSNGGLSKVTDKGAPAHKSKHMKVYPKASSESSEGLDDKSMEELKDFDILKEATNGSQVVGSDNDTADIKENGVDEDQEIVQRKIEEMELKIENLEEELREIAALEIALYSVVPEHGSSAHKVHTPARRLSRLYIHACKNWTQDKRATIARNTVSGLVTIAKACGNDVPRLTFWLSNTIVLREVISQAFGNSVHSSTITRIVESNSGVKRGEGKFPSLKWKGSPGSKQVNMGFTQFIDDWQETRTFTSALEKVESWMFSRIVESVWWQTLTPHMQSPVDGIYSIKNNGKVSGPTLGDPQQGDFAINLWQRAFQDAFQRLCPVRAGGHECGCLPVLARMVMELCVARLDVAMFNAILRESAEDIPTDPISDPIVDSKVLPIPSGDLSFGSGAQLKNSVGNWSRWLTDLFGMDTDQSSKTQIGEEDDNQSGEAEPQSFRLLNALSDLLMLPKDLLMDRSIRKEVCPSIGLPLIKRVLCNFTPDEFCPDAVPGAVLEALNAESFTERRLSDAELSSSNFPYSADPVVYTPPSPTDVAKKVGDTTGGKSQLGRNVSIIQRKGYTSDEELEELESPLTSIIDKTSPSTPNGNGENASYNGATIRYQLLREVWTL</sequence>
<feature type="compositionally biased region" description="Polar residues" evidence="2">
    <location>
        <begin position="44"/>
        <end position="58"/>
    </location>
</feature>
<reference evidence="3 4" key="1">
    <citation type="journal article" date="2020" name="IScience">
        <title>Genome Sequencing of the Endangered Kingdonia uniflora (Circaeasteraceae, Ranunculales) Reveals Potential Mechanisms of Evolutionary Specialization.</title>
        <authorList>
            <person name="Sun Y."/>
            <person name="Deng T."/>
            <person name="Zhang A."/>
            <person name="Moore M.J."/>
            <person name="Landis J.B."/>
            <person name="Lin N."/>
            <person name="Zhang H."/>
            <person name="Zhang X."/>
            <person name="Huang J."/>
            <person name="Zhang X."/>
            <person name="Sun H."/>
            <person name="Wang H."/>
        </authorList>
    </citation>
    <scope>NUCLEOTIDE SEQUENCE [LARGE SCALE GENOMIC DNA]</scope>
    <source>
        <strain evidence="3">TB1705</strain>
        <tissue evidence="3">Leaf</tissue>
    </source>
</reference>
<keyword evidence="1" id="KW-0175">Coiled coil</keyword>
<evidence type="ECO:0000313" key="3">
    <source>
        <dbReference type="EMBL" id="KAF6158642.1"/>
    </source>
</evidence>
<dbReference type="PANTHER" id="PTHR31344">
    <property type="entry name" value="NUCLEAR PORE COMPLEX PROTEIN NUP205"/>
    <property type="match status" value="1"/>
</dbReference>
<dbReference type="GO" id="GO:0005643">
    <property type="term" value="C:nuclear pore"/>
    <property type="evidence" value="ECO:0007669"/>
    <property type="project" value="InterPro"/>
</dbReference>
<organism evidence="3 4">
    <name type="scientific">Kingdonia uniflora</name>
    <dbReference type="NCBI Taxonomy" id="39325"/>
    <lineage>
        <taxon>Eukaryota</taxon>
        <taxon>Viridiplantae</taxon>
        <taxon>Streptophyta</taxon>
        <taxon>Embryophyta</taxon>
        <taxon>Tracheophyta</taxon>
        <taxon>Spermatophyta</taxon>
        <taxon>Magnoliopsida</taxon>
        <taxon>Ranunculales</taxon>
        <taxon>Circaeasteraceae</taxon>
        <taxon>Kingdonia</taxon>
    </lineage>
</organism>
<dbReference type="OrthoDB" id="20172at2759"/>
<name>A0A7J7MV16_9MAGN</name>
<dbReference type="AlphaFoldDB" id="A0A7J7MV16"/>
<dbReference type="EMBL" id="JACGCM010001219">
    <property type="protein sequence ID" value="KAF6158642.1"/>
    <property type="molecule type" value="Genomic_DNA"/>
</dbReference>
<evidence type="ECO:0008006" key="5">
    <source>
        <dbReference type="Google" id="ProtNLM"/>
    </source>
</evidence>
<feature type="compositionally biased region" description="Basic residues" evidence="2">
    <location>
        <begin position="128"/>
        <end position="137"/>
    </location>
</feature>
<gene>
    <name evidence="3" type="ORF">GIB67_040156</name>
</gene>
<accession>A0A7J7MV16</accession>
<comment type="caution">
    <text evidence="3">The sequence shown here is derived from an EMBL/GenBank/DDBJ whole genome shotgun (WGS) entry which is preliminary data.</text>
</comment>
<dbReference type="InterPro" id="IPR021827">
    <property type="entry name" value="Nup186/Nup192/Nup205"/>
</dbReference>
<keyword evidence="4" id="KW-1185">Reference proteome</keyword>
<dbReference type="PANTHER" id="PTHR31344:SF11">
    <property type="entry name" value="NUCLEOLAR PROTEIN GAR2-LIKE PROTEIN"/>
    <property type="match status" value="1"/>
</dbReference>
<feature type="compositionally biased region" description="Basic and acidic residues" evidence="2">
    <location>
        <begin position="14"/>
        <end position="23"/>
    </location>
</feature>
<dbReference type="Proteomes" id="UP000541444">
    <property type="component" value="Unassembled WGS sequence"/>
</dbReference>